<dbReference type="RefSeq" id="WP_185447159.1">
    <property type="nucleotide sequence ID" value="NZ_CP043661.1"/>
</dbReference>
<protein>
    <submittedName>
        <fullName evidence="2">Helix-turn-helix domain-containing protein</fullName>
    </submittedName>
</protein>
<evidence type="ECO:0000313" key="2">
    <source>
        <dbReference type="EMBL" id="QNE18199.1"/>
    </source>
</evidence>
<dbReference type="Proteomes" id="UP000515563">
    <property type="component" value="Chromosome"/>
</dbReference>
<dbReference type="CDD" id="cd00093">
    <property type="entry name" value="HTH_XRE"/>
    <property type="match status" value="1"/>
</dbReference>
<dbReference type="InterPro" id="IPR043917">
    <property type="entry name" value="DUF5753"/>
</dbReference>
<sequence>MTPTAVDSVYSRTVLGRRMREHREHARVPLSRIAAELEISTAKWSRVENGVTSVRSLDIERACHVLHVTDAREIQALMELAKLTKSKSWLSSYDDVVSDNFRLYIALEAAANELCWFEPELIPGLLQTPQYARSTMALERLTGKDLAQASLERRLEVRIGRQQILTREPDPVELKVVIGEAALRRMIGGPETMAGQFEHLLEIADRDNVEIRVMPLDVEHAGIVTNLFIVLDFPPLGNGTLIQPPNVYVDGYLGFFMTAKPDEVELYRTVWTSVWATALDAQQSADAIRDRLAQLQRS</sequence>
<dbReference type="InterPro" id="IPR001387">
    <property type="entry name" value="Cro/C1-type_HTH"/>
</dbReference>
<reference evidence="2 3" key="2">
    <citation type="journal article" date="2020" name="Microbiol. Resour. Announc.">
        <title>Antarctic desert soil bacteria exhibit high novel natural product potential, evaluated through long-read genome sequencing and comparative genomics.</title>
        <authorList>
            <person name="Benaud N."/>
            <person name="Edwards R.J."/>
            <person name="Amos T.G."/>
            <person name="D'Agostino P.M."/>
            <person name="Gutierrez-Chavez C."/>
            <person name="Montgomery K."/>
            <person name="Nicetic I."/>
            <person name="Ferrari B.C."/>
        </authorList>
    </citation>
    <scope>NUCLEOTIDE SEQUENCE [LARGE SCALE GENOMIC DNA]</scope>
    <source>
        <strain evidence="2 3">SPB151</strain>
    </source>
</reference>
<dbReference type="Gene3D" id="1.10.260.40">
    <property type="entry name" value="lambda repressor-like DNA-binding domains"/>
    <property type="match status" value="1"/>
</dbReference>
<gene>
    <name evidence="2" type="ORF">F1D05_10205</name>
</gene>
<dbReference type="Pfam" id="PF19054">
    <property type="entry name" value="DUF5753"/>
    <property type="match status" value="1"/>
</dbReference>
<evidence type="ECO:0000313" key="3">
    <source>
        <dbReference type="Proteomes" id="UP000515563"/>
    </source>
</evidence>
<dbReference type="AlphaFoldDB" id="A0A7G6WW34"/>
<name>A0A7G6WW34_9ACTN</name>
<dbReference type="SUPFAM" id="SSF47413">
    <property type="entry name" value="lambda repressor-like DNA-binding domains"/>
    <property type="match status" value="1"/>
</dbReference>
<proteinExistence type="predicted"/>
<dbReference type="Pfam" id="PF13560">
    <property type="entry name" value="HTH_31"/>
    <property type="match status" value="1"/>
</dbReference>
<organism evidence="2 3">
    <name type="scientific">Kribbella qitaiheensis</name>
    <dbReference type="NCBI Taxonomy" id="1544730"/>
    <lineage>
        <taxon>Bacteria</taxon>
        <taxon>Bacillati</taxon>
        <taxon>Actinomycetota</taxon>
        <taxon>Actinomycetes</taxon>
        <taxon>Propionibacteriales</taxon>
        <taxon>Kribbellaceae</taxon>
        <taxon>Kribbella</taxon>
    </lineage>
</organism>
<dbReference type="KEGG" id="kqi:F1D05_10205"/>
<reference evidence="3" key="1">
    <citation type="submission" date="2019-09" db="EMBL/GenBank/DDBJ databases">
        <title>Antimicrobial potential of Antarctic Bacteria.</title>
        <authorList>
            <person name="Benaud N."/>
            <person name="Edwards R.J."/>
            <person name="Ferrari B.C."/>
        </authorList>
    </citation>
    <scope>NUCLEOTIDE SEQUENCE [LARGE SCALE GENOMIC DNA]</scope>
    <source>
        <strain evidence="3">SPB151</strain>
    </source>
</reference>
<dbReference type="InterPro" id="IPR010982">
    <property type="entry name" value="Lambda_DNA-bd_dom_sf"/>
</dbReference>
<dbReference type="GO" id="GO:0003677">
    <property type="term" value="F:DNA binding"/>
    <property type="evidence" value="ECO:0007669"/>
    <property type="project" value="InterPro"/>
</dbReference>
<dbReference type="EMBL" id="CP043661">
    <property type="protein sequence ID" value="QNE18199.1"/>
    <property type="molecule type" value="Genomic_DNA"/>
</dbReference>
<accession>A0A7G6WW34</accession>
<evidence type="ECO:0000259" key="1">
    <source>
        <dbReference type="Pfam" id="PF19054"/>
    </source>
</evidence>
<feature type="domain" description="DUF5753" evidence="1">
    <location>
        <begin position="101"/>
        <end position="289"/>
    </location>
</feature>
<keyword evidence="3" id="KW-1185">Reference proteome</keyword>